<dbReference type="AlphaFoldDB" id="A0A7W7CC67"/>
<reference evidence="1 2" key="1">
    <citation type="submission" date="2020-08" db="EMBL/GenBank/DDBJ databases">
        <title>Sequencing the genomes of 1000 actinobacteria strains.</title>
        <authorList>
            <person name="Klenk H.-P."/>
        </authorList>
    </citation>
    <scope>NUCLEOTIDE SEQUENCE [LARGE SCALE GENOMIC DNA]</scope>
    <source>
        <strain evidence="1 2">DSM 44230</strain>
    </source>
</reference>
<organism evidence="1 2">
    <name type="scientific">Crossiella cryophila</name>
    <dbReference type="NCBI Taxonomy" id="43355"/>
    <lineage>
        <taxon>Bacteria</taxon>
        <taxon>Bacillati</taxon>
        <taxon>Actinomycetota</taxon>
        <taxon>Actinomycetes</taxon>
        <taxon>Pseudonocardiales</taxon>
        <taxon>Pseudonocardiaceae</taxon>
        <taxon>Crossiella</taxon>
    </lineage>
</organism>
<keyword evidence="2" id="KW-1185">Reference proteome</keyword>
<evidence type="ECO:0008006" key="3">
    <source>
        <dbReference type="Google" id="ProtNLM"/>
    </source>
</evidence>
<sequence>MHADRTLILPLVRLGKRLRRRALILDPREATLERRGFAVTSQAKREVLDTVGRSFVHGYNAGVDEPDPHRLAELITAAVPAAYQGFAFEGAAMSYAILDTLPPGGDRLTALLAGPGQRHRYLIHCGAGWAFARLRLHPRLDRTDDTLLAWLMFDGFGFHQAYFAAPHKVHEVRPSPRWREQQRRVFDQGVGRALWFVEGADVRRVAGRIGAFTGGRHADLWAGVGLAATYAGGVSEQEYRQLVELAGPYRPELAQGCCAAATARVTAGVIPEGAERACAVLAERSATQAHELLHERLAALAGHGETPSYQQWRASVQDVFRGAPVRGARAER</sequence>
<dbReference type="InterPro" id="IPR012964">
    <property type="entry name" value="DUF1702"/>
</dbReference>
<proteinExistence type="predicted"/>
<name>A0A7W7CC67_9PSEU</name>
<accession>A0A7W7CC67</accession>
<evidence type="ECO:0000313" key="1">
    <source>
        <dbReference type="EMBL" id="MBB4678461.1"/>
    </source>
</evidence>
<dbReference type="Pfam" id="PF08012">
    <property type="entry name" value="DUF1702"/>
    <property type="match status" value="1"/>
</dbReference>
<evidence type="ECO:0000313" key="2">
    <source>
        <dbReference type="Proteomes" id="UP000533598"/>
    </source>
</evidence>
<dbReference type="EMBL" id="JACHMH010000001">
    <property type="protein sequence ID" value="MBB4678461.1"/>
    <property type="molecule type" value="Genomic_DNA"/>
</dbReference>
<dbReference type="Proteomes" id="UP000533598">
    <property type="component" value="Unassembled WGS sequence"/>
</dbReference>
<protein>
    <recommendedName>
        <fullName evidence="3">UnbL</fullName>
    </recommendedName>
</protein>
<gene>
    <name evidence="1" type="ORF">HNR67_004579</name>
</gene>
<comment type="caution">
    <text evidence="1">The sequence shown here is derived from an EMBL/GenBank/DDBJ whole genome shotgun (WGS) entry which is preliminary data.</text>
</comment>
<dbReference type="RefSeq" id="WP_185004291.1">
    <property type="nucleotide sequence ID" value="NZ_BAAAUI010000066.1"/>
</dbReference>